<name>A0A5F4WK98_CALJA</name>
<reference evidence="2" key="2">
    <citation type="submission" date="2025-08" db="UniProtKB">
        <authorList>
            <consortium name="Ensembl"/>
        </authorList>
    </citation>
    <scope>IDENTIFICATION</scope>
</reference>
<organism evidence="2 3">
    <name type="scientific">Callithrix jacchus</name>
    <name type="common">White-tufted-ear marmoset</name>
    <name type="synonym">Simia Jacchus</name>
    <dbReference type="NCBI Taxonomy" id="9483"/>
    <lineage>
        <taxon>Eukaryota</taxon>
        <taxon>Metazoa</taxon>
        <taxon>Chordata</taxon>
        <taxon>Craniata</taxon>
        <taxon>Vertebrata</taxon>
        <taxon>Euteleostomi</taxon>
        <taxon>Mammalia</taxon>
        <taxon>Eutheria</taxon>
        <taxon>Euarchontoglires</taxon>
        <taxon>Primates</taxon>
        <taxon>Haplorrhini</taxon>
        <taxon>Platyrrhini</taxon>
        <taxon>Cebidae</taxon>
        <taxon>Callitrichinae</taxon>
        <taxon>Callithrix</taxon>
        <taxon>Callithrix</taxon>
    </lineage>
</organism>
<evidence type="ECO:0000313" key="2">
    <source>
        <dbReference type="Ensembl" id="ENSCJAP00000078107.2"/>
    </source>
</evidence>
<feature type="region of interest" description="Disordered" evidence="1">
    <location>
        <begin position="24"/>
        <end position="47"/>
    </location>
</feature>
<reference evidence="2" key="3">
    <citation type="submission" date="2025-09" db="UniProtKB">
        <authorList>
            <consortium name="Ensembl"/>
        </authorList>
    </citation>
    <scope>IDENTIFICATION</scope>
</reference>
<dbReference type="InParanoid" id="A0A5F4WK98"/>
<dbReference type="STRING" id="9483.ENSCJAP00000078107"/>
<dbReference type="AlphaFoldDB" id="A0A5F4WK98"/>
<dbReference type="Bgee" id="ENSCJAG00000068017">
    <property type="expression patterns" value="Expressed in testis"/>
</dbReference>
<dbReference type="PANTHER" id="PTHR12138:SF152">
    <property type="entry name" value="C2H2-TYPE DOMAIN-CONTAINING PROTEIN"/>
    <property type="match status" value="1"/>
</dbReference>
<dbReference type="Proteomes" id="UP000008225">
    <property type="component" value="Chromosome 8"/>
</dbReference>
<dbReference type="Ensembl" id="ENSCJAT00000114231.2">
    <property type="protein sequence ID" value="ENSCJAP00000078107.2"/>
    <property type="gene ID" value="ENSCJAG00000068017.2"/>
</dbReference>
<dbReference type="PANTHER" id="PTHR12138">
    <property type="entry name" value="PRIMATE-EXPANDED PROTEIN FAMILY"/>
    <property type="match status" value="1"/>
</dbReference>
<proteinExistence type="predicted"/>
<evidence type="ECO:0000313" key="3">
    <source>
        <dbReference type="Proteomes" id="UP000008225"/>
    </source>
</evidence>
<keyword evidence="3" id="KW-1185">Reference proteome</keyword>
<reference evidence="2" key="1">
    <citation type="submission" date="2009-03" db="EMBL/GenBank/DDBJ databases">
        <authorList>
            <person name="Warren W."/>
            <person name="Ye L."/>
            <person name="Minx P."/>
            <person name="Worley K."/>
            <person name="Gibbs R."/>
            <person name="Wilson R.K."/>
        </authorList>
    </citation>
    <scope>NUCLEOTIDE SEQUENCE [LARGE SCALE GENOMIC DNA]</scope>
</reference>
<accession>A0A5F4WK98</accession>
<dbReference type="GeneTree" id="ENSGT01120000271815"/>
<dbReference type="PRINTS" id="PR02045">
    <property type="entry name" value="F138DOMAIN"/>
</dbReference>
<sequence>MLAKLPGTAASILPAPCPPPPTWSGAGGNFHPHLGSGRGQTAGKMRDDPPINVLRTESSPRDITFFVFLRWSLILSPRLECSGTVSAHCSLCLPSLSNSPASTSRVAGTTGTHHHTWLIFVFLVETGFYHVGQAGLELLTSCDPPTLASQNAGITGMSHGARTDIAKSIK</sequence>
<protein>
    <submittedName>
        <fullName evidence="2">Uncharacterized protein</fullName>
    </submittedName>
</protein>
<evidence type="ECO:0000256" key="1">
    <source>
        <dbReference type="SAM" id="MobiDB-lite"/>
    </source>
</evidence>